<evidence type="ECO:0000256" key="3">
    <source>
        <dbReference type="ARBA" id="ARBA00023125"/>
    </source>
</evidence>
<evidence type="ECO:0000259" key="6">
    <source>
        <dbReference type="PROSITE" id="PS50931"/>
    </source>
</evidence>
<keyword evidence="4" id="KW-0010">Activator</keyword>
<evidence type="ECO:0000313" key="8">
    <source>
        <dbReference type="Proteomes" id="UP001243717"/>
    </source>
</evidence>
<dbReference type="CDD" id="cd08411">
    <property type="entry name" value="PBP2_OxyR"/>
    <property type="match status" value="1"/>
</dbReference>
<keyword evidence="3" id="KW-0238">DNA-binding</keyword>
<dbReference type="InterPro" id="IPR000847">
    <property type="entry name" value="LysR_HTH_N"/>
</dbReference>
<sequence>MDLRQLRYFTAAAETGSISAAAKRCLISQPSLSQQIMSLEEEIGEQLMERRPRGIELTAAGELLLRHAKRLLREESILREQLRARCELQMGKVHFGIIPTLAPYLLPLLFAEFQREYPSIEIEVVEDRTTSLIQEIVSGKIEFAILSDVADRELNKYSLQTQHLFTEALLLAAHEGHPLAQQRVAPLIESLQLDELIHLKDGHCLRDQVLQACGLNECHSRLQCDQLETAIAMVAANLGVAVVPQLAVADRKVSNVVFREFASPVPARKIYLLHRSGTQLSKAAKKLLEAAHSHCLSCAN</sequence>
<dbReference type="Gene3D" id="1.10.10.10">
    <property type="entry name" value="Winged helix-like DNA-binding domain superfamily/Winged helix DNA-binding domain"/>
    <property type="match status" value="1"/>
</dbReference>
<keyword evidence="5" id="KW-0804">Transcription</keyword>
<keyword evidence="8" id="KW-1185">Reference proteome</keyword>
<reference evidence="7 8" key="1">
    <citation type="submission" date="2023-04" db="EMBL/GenBank/DDBJ databases">
        <title>A novel bacteria isolated from coastal sediment.</title>
        <authorList>
            <person name="Liu X.-J."/>
            <person name="Du Z.-J."/>
        </authorList>
    </citation>
    <scope>NUCLEOTIDE SEQUENCE [LARGE SCALE GENOMIC DNA]</scope>
    <source>
        <strain evidence="7 8">SDUM461004</strain>
    </source>
</reference>
<dbReference type="InterPro" id="IPR036390">
    <property type="entry name" value="WH_DNA-bd_sf"/>
</dbReference>
<dbReference type="PROSITE" id="PS50931">
    <property type="entry name" value="HTH_LYSR"/>
    <property type="match status" value="1"/>
</dbReference>
<dbReference type="SUPFAM" id="SSF53850">
    <property type="entry name" value="Periplasmic binding protein-like II"/>
    <property type="match status" value="1"/>
</dbReference>
<evidence type="ECO:0000256" key="4">
    <source>
        <dbReference type="ARBA" id="ARBA00023159"/>
    </source>
</evidence>
<name>A0ABU1AKY5_9BACT</name>
<evidence type="ECO:0000256" key="2">
    <source>
        <dbReference type="ARBA" id="ARBA00023015"/>
    </source>
</evidence>
<dbReference type="Gene3D" id="3.40.190.10">
    <property type="entry name" value="Periplasmic binding protein-like II"/>
    <property type="match status" value="2"/>
</dbReference>
<dbReference type="Pfam" id="PF03466">
    <property type="entry name" value="LysR_substrate"/>
    <property type="match status" value="1"/>
</dbReference>
<protein>
    <submittedName>
        <fullName evidence="7">LysR substrate-binding domain-containing protein</fullName>
    </submittedName>
</protein>
<comment type="similarity">
    <text evidence="1">Belongs to the LysR transcriptional regulatory family.</text>
</comment>
<dbReference type="Proteomes" id="UP001243717">
    <property type="component" value="Unassembled WGS sequence"/>
</dbReference>
<dbReference type="PANTHER" id="PTHR30346">
    <property type="entry name" value="TRANSCRIPTIONAL DUAL REGULATOR HCAR-RELATED"/>
    <property type="match status" value="1"/>
</dbReference>
<proteinExistence type="inferred from homology"/>
<comment type="caution">
    <text evidence="7">The sequence shown here is derived from an EMBL/GenBank/DDBJ whole genome shotgun (WGS) entry which is preliminary data.</text>
</comment>
<keyword evidence="2" id="KW-0805">Transcription regulation</keyword>
<dbReference type="EMBL" id="JARXIC010000025">
    <property type="protein sequence ID" value="MDQ8195474.1"/>
    <property type="molecule type" value="Genomic_DNA"/>
</dbReference>
<evidence type="ECO:0000256" key="1">
    <source>
        <dbReference type="ARBA" id="ARBA00009437"/>
    </source>
</evidence>
<feature type="domain" description="HTH lysR-type" evidence="6">
    <location>
        <begin position="1"/>
        <end position="58"/>
    </location>
</feature>
<evidence type="ECO:0000256" key="5">
    <source>
        <dbReference type="ARBA" id="ARBA00023163"/>
    </source>
</evidence>
<organism evidence="7 8">
    <name type="scientific">Thalassobacterium sedimentorum</name>
    <dbReference type="NCBI Taxonomy" id="3041258"/>
    <lineage>
        <taxon>Bacteria</taxon>
        <taxon>Pseudomonadati</taxon>
        <taxon>Verrucomicrobiota</taxon>
        <taxon>Opitutia</taxon>
        <taxon>Puniceicoccales</taxon>
        <taxon>Coraliomargaritaceae</taxon>
        <taxon>Thalassobacterium</taxon>
    </lineage>
</organism>
<dbReference type="InterPro" id="IPR036388">
    <property type="entry name" value="WH-like_DNA-bd_sf"/>
</dbReference>
<dbReference type="PANTHER" id="PTHR30346:SF26">
    <property type="entry name" value="HYDROGEN PEROXIDE-INDUCIBLE GENES ACTIVATOR"/>
    <property type="match status" value="1"/>
</dbReference>
<dbReference type="InterPro" id="IPR005119">
    <property type="entry name" value="LysR_subst-bd"/>
</dbReference>
<gene>
    <name evidence="7" type="ORF">QEH59_13650</name>
</gene>
<evidence type="ECO:0000313" key="7">
    <source>
        <dbReference type="EMBL" id="MDQ8195474.1"/>
    </source>
</evidence>
<accession>A0ABU1AKY5</accession>
<dbReference type="SUPFAM" id="SSF46785">
    <property type="entry name" value="Winged helix' DNA-binding domain"/>
    <property type="match status" value="1"/>
</dbReference>
<dbReference type="Pfam" id="PF00126">
    <property type="entry name" value="HTH_1"/>
    <property type="match status" value="1"/>
</dbReference>
<dbReference type="PRINTS" id="PR00039">
    <property type="entry name" value="HTHLYSR"/>
</dbReference>